<feature type="active site" evidence="4">
    <location>
        <position position="251"/>
    </location>
</feature>
<dbReference type="SUPFAM" id="SSF53720">
    <property type="entry name" value="ALDH-like"/>
    <property type="match status" value="1"/>
</dbReference>
<gene>
    <name evidence="7" type="ORF">CJN711_LOCUS27022</name>
</gene>
<dbReference type="PANTHER" id="PTHR43720">
    <property type="entry name" value="2-AMINOMUCONIC SEMIALDEHYDE DEHYDROGENASE"/>
    <property type="match status" value="1"/>
</dbReference>
<accession>A0A815T0X2</accession>
<dbReference type="FunFam" id="3.40.309.10:FF:000012">
    <property type="entry name" value="Betaine aldehyde dehydrogenase"/>
    <property type="match status" value="1"/>
</dbReference>
<evidence type="ECO:0000256" key="5">
    <source>
        <dbReference type="RuleBase" id="RU003345"/>
    </source>
</evidence>
<evidence type="ECO:0000256" key="2">
    <source>
        <dbReference type="ARBA" id="ARBA00023002"/>
    </source>
</evidence>
<evidence type="ECO:0000313" key="7">
    <source>
        <dbReference type="EMBL" id="CAF1496850.1"/>
    </source>
</evidence>
<dbReference type="Pfam" id="PF00171">
    <property type="entry name" value="Aldedh"/>
    <property type="match status" value="1"/>
</dbReference>
<evidence type="ECO:0000256" key="1">
    <source>
        <dbReference type="ARBA" id="ARBA00009986"/>
    </source>
</evidence>
<dbReference type="Proteomes" id="UP000663855">
    <property type="component" value="Unassembled WGS sequence"/>
</dbReference>
<dbReference type="AlphaFoldDB" id="A0A815T0X2"/>
<dbReference type="InterPro" id="IPR016162">
    <property type="entry name" value="Ald_DH_N"/>
</dbReference>
<dbReference type="PANTHER" id="PTHR43720:SF2">
    <property type="entry name" value="2-AMINOMUCONIC SEMIALDEHYDE DEHYDROGENASE"/>
    <property type="match status" value="1"/>
</dbReference>
<comment type="caution">
    <text evidence="7">The sequence shown here is derived from an EMBL/GenBank/DDBJ whole genome shotgun (WGS) entry which is preliminary data.</text>
</comment>
<dbReference type="PROSITE" id="PS00687">
    <property type="entry name" value="ALDEHYDE_DEHYDR_GLU"/>
    <property type="match status" value="1"/>
</dbReference>
<evidence type="ECO:0000256" key="3">
    <source>
        <dbReference type="ARBA" id="ARBA00023027"/>
    </source>
</evidence>
<evidence type="ECO:0000256" key="4">
    <source>
        <dbReference type="PROSITE-ProRule" id="PRU10007"/>
    </source>
</evidence>
<protein>
    <recommendedName>
        <fullName evidence="6">Aldehyde dehydrogenase domain-containing protein</fullName>
    </recommendedName>
</protein>
<dbReference type="Gene3D" id="3.40.309.10">
    <property type="entry name" value="Aldehyde Dehydrogenase, Chain A, domain 2"/>
    <property type="match status" value="1"/>
</dbReference>
<dbReference type="GO" id="GO:0016620">
    <property type="term" value="F:oxidoreductase activity, acting on the aldehyde or oxo group of donors, NAD or NADP as acceptor"/>
    <property type="evidence" value="ECO:0007669"/>
    <property type="project" value="InterPro"/>
</dbReference>
<dbReference type="InterPro" id="IPR016163">
    <property type="entry name" value="Ald_DH_C"/>
</dbReference>
<name>A0A815T0X2_9BILA</name>
<evidence type="ECO:0000259" key="6">
    <source>
        <dbReference type="Pfam" id="PF00171"/>
    </source>
</evidence>
<keyword evidence="3" id="KW-0520">NAD</keyword>
<dbReference type="InterPro" id="IPR029510">
    <property type="entry name" value="Ald_DH_CS_GLU"/>
</dbReference>
<dbReference type="Gene3D" id="3.40.605.10">
    <property type="entry name" value="Aldehyde Dehydrogenase, Chain A, domain 1"/>
    <property type="match status" value="1"/>
</dbReference>
<dbReference type="InterPro" id="IPR015590">
    <property type="entry name" value="Aldehyde_DH_dom"/>
</dbReference>
<keyword evidence="2 5" id="KW-0560">Oxidoreductase</keyword>
<reference evidence="7" key="1">
    <citation type="submission" date="2021-02" db="EMBL/GenBank/DDBJ databases">
        <authorList>
            <person name="Nowell W R."/>
        </authorList>
    </citation>
    <scope>NUCLEOTIDE SEQUENCE</scope>
</reference>
<feature type="domain" description="Aldehyde dehydrogenase" evidence="6">
    <location>
        <begin position="18"/>
        <end position="479"/>
    </location>
</feature>
<dbReference type="FunFam" id="3.40.605.10:FF:000007">
    <property type="entry name" value="NAD/NADP-dependent betaine aldehyde dehydrogenase"/>
    <property type="match status" value="1"/>
</dbReference>
<dbReference type="EMBL" id="CAJNOV010012780">
    <property type="protein sequence ID" value="CAF1496850.1"/>
    <property type="molecule type" value="Genomic_DNA"/>
</dbReference>
<organism evidence="7 8">
    <name type="scientific">Rotaria magnacalcarata</name>
    <dbReference type="NCBI Taxonomy" id="392030"/>
    <lineage>
        <taxon>Eukaryota</taxon>
        <taxon>Metazoa</taxon>
        <taxon>Spiralia</taxon>
        <taxon>Gnathifera</taxon>
        <taxon>Rotifera</taxon>
        <taxon>Eurotatoria</taxon>
        <taxon>Bdelloidea</taxon>
        <taxon>Philodinida</taxon>
        <taxon>Philodinidae</taxon>
        <taxon>Rotaria</taxon>
    </lineage>
</organism>
<dbReference type="InterPro" id="IPR016161">
    <property type="entry name" value="Ald_DH/histidinol_DH"/>
</dbReference>
<dbReference type="InterPro" id="IPR016160">
    <property type="entry name" value="Ald_DH_CS_CYS"/>
</dbReference>
<comment type="similarity">
    <text evidence="1 5">Belongs to the aldehyde dehydrogenase family.</text>
</comment>
<dbReference type="PROSITE" id="PS00070">
    <property type="entry name" value="ALDEHYDE_DEHYDR_CYS"/>
    <property type="match status" value="1"/>
</dbReference>
<sequence length="484" mass="53702">MASVQRINNFINGKYASTENYLESLNPCTEEIIAHIADSTTDDAKLAVQAARQAFPSWSRQTAAKRIHYLNRIADLIEARLEDFARAESSDQGKPLWLARTVEIPRAVDNFRFFATALSQSRESFTQHTSAPNVISYTTRSPCGVAVLISPWNLPLYLLTWKIAPCIAFGCTCVCKPSEFTSVTAGMLTQVFIDAELPPGVVNLVFGVGPRVGQALITHPDVNAISFTGSTVTGYHIKKAISHLPVKISLEMGGKNAGIIFNDADLSKCLPVLLRSCFLNSGQICLCTSRLYVQREIYDEFLKKFIAEVNTLKVGDPSDDSTKMGPVVSKEHQHKIEKYIEIARQNGNEVIVAGIMDENIKKSDKGYFIMPTVILNVDDESKLMTEEIFGPVVCIVPFDTEDEVMERVNKIQYGLCGCIWTESLGRAHRLATRMECGTVWINGWMLRDLRMPFGGVKDSGMGREGYPYSEDVFTEIKTVGINIA</sequence>
<proteinExistence type="inferred from homology"/>
<evidence type="ECO:0000313" key="8">
    <source>
        <dbReference type="Proteomes" id="UP000663855"/>
    </source>
</evidence>
<dbReference type="CDD" id="cd07093">
    <property type="entry name" value="ALDH_F8_HMSADH"/>
    <property type="match status" value="1"/>
</dbReference>